<dbReference type="Proteomes" id="UP000006000">
    <property type="component" value="Unassembled WGS sequence"/>
</dbReference>
<dbReference type="EMBL" id="AAVL02000034">
    <property type="protein sequence ID" value="EDM51234.1"/>
    <property type="molecule type" value="Genomic_DNA"/>
</dbReference>
<dbReference type="eggNOG" id="ENOG502Z8VR">
    <property type="taxonomic scope" value="Bacteria"/>
</dbReference>
<protein>
    <submittedName>
        <fullName evidence="2">Uncharacterized protein</fullName>
    </submittedName>
</protein>
<feature type="transmembrane region" description="Helical" evidence="1">
    <location>
        <begin position="328"/>
        <end position="345"/>
    </location>
</feature>
<feature type="transmembrane region" description="Helical" evidence="1">
    <location>
        <begin position="72"/>
        <end position="90"/>
    </location>
</feature>
<gene>
    <name evidence="2" type="ORF">EUBVEN_01561</name>
</gene>
<proteinExistence type="predicted"/>
<evidence type="ECO:0000313" key="3">
    <source>
        <dbReference type="Proteomes" id="UP000006000"/>
    </source>
</evidence>
<sequence>MYDFGRMNKVKKWQWGLLFFVLCALCFLYPYTGDDWAWGSSIGIERLNTWFDNYSGRYFGNLIVLALTRSNILKTIVMSACITLIVWMITKTNEGKWQMATLVTILIFTAPKAVIRQSIVWTAGFSNYTTSIVLILLYGLFVRNLFIEDGKKHSNVWAIPMLILGFLTTLIVEHVTILAVIMAVYIIAFNFIKNRKIELSHVAYFVGTIAGTATMFSNSVYSSIGSGSDGYRTVGASEGGTLERIITNYFDVIGKEMMFDNIVLCVVMAIVVLIAFIQYHDKLESNMAKIVSCISLTLVMGTLVYGIVTRVDTEWIYNWKYGKYLDGVFNVIFWISLLVLVLSLFKDKYVKYRLSFILGCIACVSGPLLMVTPIGPRCFFATFVLTIWFIAEVCNLVNINEDIYGILTKMEIAALVIVMGMQFAVYAPIYKADRARLDKVRKAESEGKSEVTIQRLPYEGYIHAPSPSEEIWEYRYKLFYNISQDLKIKVVEHKY</sequence>
<comment type="caution">
    <text evidence="2">The sequence shown here is derived from an EMBL/GenBank/DDBJ whole genome shotgun (WGS) entry which is preliminary data.</text>
</comment>
<feature type="transmembrane region" description="Helical" evidence="1">
    <location>
        <begin position="12"/>
        <end position="31"/>
    </location>
</feature>
<reference evidence="2 3" key="1">
    <citation type="submission" date="2007-03" db="EMBL/GenBank/DDBJ databases">
        <authorList>
            <person name="Fulton L."/>
            <person name="Clifton S."/>
            <person name="Fulton B."/>
            <person name="Xu J."/>
            <person name="Minx P."/>
            <person name="Pepin K.H."/>
            <person name="Johnson M."/>
            <person name="Thiruvilangam P."/>
            <person name="Bhonagiri V."/>
            <person name="Nash W.E."/>
            <person name="Mardis E.R."/>
            <person name="Wilson R.K."/>
        </authorList>
    </citation>
    <scope>NUCLEOTIDE SEQUENCE [LARGE SCALE GENOMIC DNA]</scope>
    <source>
        <strain evidence="2 3">ATCC 27560</strain>
    </source>
</reference>
<feature type="transmembrane region" description="Helical" evidence="1">
    <location>
        <begin position="201"/>
        <end position="221"/>
    </location>
</feature>
<feature type="transmembrane region" description="Helical" evidence="1">
    <location>
        <begin position="412"/>
        <end position="430"/>
    </location>
</feature>
<dbReference type="STRING" id="411463.EUBVEN_01561"/>
<dbReference type="AlphaFoldDB" id="A5Z778"/>
<evidence type="ECO:0000313" key="2">
    <source>
        <dbReference type="EMBL" id="EDM51234.1"/>
    </source>
</evidence>
<reference evidence="2 3" key="2">
    <citation type="submission" date="2007-04" db="EMBL/GenBank/DDBJ databases">
        <title>Draft genome sequence of Eubacterium ventriosum (ATCC 27560).</title>
        <authorList>
            <person name="Sudarsanam P."/>
            <person name="Ley R."/>
            <person name="Guruge J."/>
            <person name="Turnbaugh P.J."/>
            <person name="Mahowald M."/>
            <person name="Liep D."/>
            <person name="Gordon J."/>
        </authorList>
    </citation>
    <scope>NUCLEOTIDE SEQUENCE [LARGE SCALE GENOMIC DNA]</scope>
    <source>
        <strain evidence="2 3">ATCC 27560</strain>
    </source>
</reference>
<accession>A5Z778</accession>
<dbReference type="Pfam" id="PF19528">
    <property type="entry name" value="DUF6056"/>
    <property type="match status" value="1"/>
</dbReference>
<keyword evidence="1" id="KW-0472">Membrane</keyword>
<feature type="transmembrane region" description="Helical" evidence="1">
    <location>
        <begin position="119"/>
        <end position="141"/>
    </location>
</feature>
<keyword evidence="1" id="KW-1133">Transmembrane helix</keyword>
<organism evidence="2 3">
    <name type="scientific">Eubacterium ventriosum ATCC 27560</name>
    <dbReference type="NCBI Taxonomy" id="411463"/>
    <lineage>
        <taxon>Bacteria</taxon>
        <taxon>Bacillati</taxon>
        <taxon>Bacillota</taxon>
        <taxon>Clostridia</taxon>
        <taxon>Eubacteriales</taxon>
        <taxon>Eubacteriaceae</taxon>
        <taxon>Eubacterium</taxon>
    </lineage>
</organism>
<feature type="transmembrane region" description="Helical" evidence="1">
    <location>
        <begin position="290"/>
        <end position="308"/>
    </location>
</feature>
<evidence type="ECO:0000256" key="1">
    <source>
        <dbReference type="SAM" id="Phobius"/>
    </source>
</evidence>
<feature type="transmembrane region" description="Helical" evidence="1">
    <location>
        <begin position="352"/>
        <end position="374"/>
    </location>
</feature>
<name>A5Z778_9FIRM</name>
<keyword evidence="1" id="KW-0812">Transmembrane</keyword>
<feature type="transmembrane region" description="Helical" evidence="1">
    <location>
        <begin position="258"/>
        <end position="278"/>
    </location>
</feature>
<feature type="transmembrane region" description="Helical" evidence="1">
    <location>
        <begin position="161"/>
        <end position="189"/>
    </location>
</feature>
<dbReference type="InterPro" id="IPR045691">
    <property type="entry name" value="DUF6056"/>
</dbReference>
<dbReference type="HOGENOM" id="CLU_042278_0_0_9"/>
<feature type="transmembrane region" description="Helical" evidence="1">
    <location>
        <begin position="380"/>
        <end position="400"/>
    </location>
</feature>